<dbReference type="Proteomes" id="UP000231279">
    <property type="component" value="Unassembled WGS sequence"/>
</dbReference>
<proteinExistence type="predicted"/>
<dbReference type="PANTHER" id="PTHR33018:SF37">
    <property type="entry name" value="TRANSPOSASE TNP1_EN_SPM-LIKE DOMAIN-CONTAINING PROTEIN"/>
    <property type="match status" value="1"/>
</dbReference>
<dbReference type="AlphaFoldDB" id="A0A2G9HGG1"/>
<dbReference type="EMBL" id="NKXS01001832">
    <property type="protein sequence ID" value="PIN16596.1"/>
    <property type="molecule type" value="Genomic_DNA"/>
</dbReference>
<accession>A0A2G9HGG1</accession>
<keyword evidence="3" id="KW-1185">Reference proteome</keyword>
<reference evidence="3" key="1">
    <citation type="journal article" date="2018" name="Gigascience">
        <title>Genome assembly of the Pink Ipe (Handroanthus impetiginosus, Bignoniaceae), a highly valued, ecologically keystone Neotropical timber forest tree.</title>
        <authorList>
            <person name="Silva-Junior O.B."/>
            <person name="Grattapaglia D."/>
            <person name="Novaes E."/>
            <person name="Collevatti R.G."/>
        </authorList>
    </citation>
    <scope>NUCLEOTIDE SEQUENCE [LARGE SCALE GENOMIC DNA]</scope>
    <source>
        <strain evidence="3">cv. UFG-1</strain>
    </source>
</reference>
<dbReference type="PANTHER" id="PTHR33018">
    <property type="entry name" value="OS10G0338966 PROTEIN-RELATED"/>
    <property type="match status" value="1"/>
</dbReference>
<dbReference type="STRING" id="429701.A0A2G9HGG1"/>
<protein>
    <recommendedName>
        <fullName evidence="4">Transposase</fullName>
    </recommendedName>
</protein>
<evidence type="ECO:0000313" key="3">
    <source>
        <dbReference type="Proteomes" id="UP000231279"/>
    </source>
</evidence>
<dbReference type="OrthoDB" id="1065805at2759"/>
<sequence length="396" mass="45693">MLKRRRHACRDRSTPTQPNAEAKDASDVVSLRELVVESAPPVVESGPSIQQDLLDQLDPSIKEDSEVVPDQLYHWRKSNKYWTVRLIDENGETKKVRLMVYDIFPTRDANGLLGQFLGHVTRKFDNFPICYKKWPKVLLADKEHVWNHVIKEKFVVNNGMNKKNFLSSMGNKWKDNCGKLYNTYYDPMADWETNFQNHPEHVPGDQWANFLSYRMRQATKIVSHTLGSKMIARKKLEMERKSDFQILQHGLAKNSSRKHGICRAKMWNIATKKKNGFFVNDETKKKNDLMYIYMCFETETFTKVFSKEHPGRVRSVGHSILINIEIQELKSEVKAPRTQMAYFTEHFGGQILGGHPNNNQVMLVDVSSPTLVRRSPSGSHDPLSLGSHNHGRSSHV</sequence>
<evidence type="ECO:0000256" key="1">
    <source>
        <dbReference type="SAM" id="MobiDB-lite"/>
    </source>
</evidence>
<gene>
    <name evidence="2" type="ORF">CDL12_10752</name>
</gene>
<comment type="caution">
    <text evidence="2">The sequence shown here is derived from an EMBL/GenBank/DDBJ whole genome shotgun (WGS) entry which is preliminary data.</text>
</comment>
<feature type="region of interest" description="Disordered" evidence="1">
    <location>
        <begin position="1"/>
        <end position="26"/>
    </location>
</feature>
<feature type="region of interest" description="Disordered" evidence="1">
    <location>
        <begin position="371"/>
        <end position="396"/>
    </location>
</feature>
<name>A0A2G9HGG1_9LAMI</name>
<organism evidence="2 3">
    <name type="scientific">Handroanthus impetiginosus</name>
    <dbReference type="NCBI Taxonomy" id="429701"/>
    <lineage>
        <taxon>Eukaryota</taxon>
        <taxon>Viridiplantae</taxon>
        <taxon>Streptophyta</taxon>
        <taxon>Embryophyta</taxon>
        <taxon>Tracheophyta</taxon>
        <taxon>Spermatophyta</taxon>
        <taxon>Magnoliopsida</taxon>
        <taxon>eudicotyledons</taxon>
        <taxon>Gunneridae</taxon>
        <taxon>Pentapetalae</taxon>
        <taxon>asterids</taxon>
        <taxon>lamiids</taxon>
        <taxon>Lamiales</taxon>
        <taxon>Bignoniaceae</taxon>
        <taxon>Crescentiina</taxon>
        <taxon>Tabebuia alliance</taxon>
        <taxon>Handroanthus</taxon>
    </lineage>
</organism>
<evidence type="ECO:0000313" key="2">
    <source>
        <dbReference type="EMBL" id="PIN16596.1"/>
    </source>
</evidence>
<evidence type="ECO:0008006" key="4">
    <source>
        <dbReference type="Google" id="ProtNLM"/>
    </source>
</evidence>